<dbReference type="Pfam" id="PF00067">
    <property type="entry name" value="p450"/>
    <property type="match status" value="1"/>
</dbReference>
<keyword evidence="5 9" id="KW-0479">Metal-binding</keyword>
<comment type="similarity">
    <text evidence="3 10">Belongs to the cytochrome P450 family.</text>
</comment>
<evidence type="ECO:0000256" key="10">
    <source>
        <dbReference type="RuleBase" id="RU000461"/>
    </source>
</evidence>
<dbReference type="AlphaFoldDB" id="A0AAV5APV1"/>
<dbReference type="Proteomes" id="UP001050691">
    <property type="component" value="Unassembled WGS sequence"/>
</dbReference>
<dbReference type="EMBL" id="BPWL01000010">
    <property type="protein sequence ID" value="GJJ15068.1"/>
    <property type="molecule type" value="Genomic_DNA"/>
</dbReference>
<evidence type="ECO:0008006" key="14">
    <source>
        <dbReference type="Google" id="ProtNLM"/>
    </source>
</evidence>
<evidence type="ECO:0000313" key="12">
    <source>
        <dbReference type="EMBL" id="GJJ15068.1"/>
    </source>
</evidence>
<organism evidence="12 13">
    <name type="scientific">Clathrus columnatus</name>
    <dbReference type="NCBI Taxonomy" id="1419009"/>
    <lineage>
        <taxon>Eukaryota</taxon>
        <taxon>Fungi</taxon>
        <taxon>Dikarya</taxon>
        <taxon>Basidiomycota</taxon>
        <taxon>Agaricomycotina</taxon>
        <taxon>Agaricomycetes</taxon>
        <taxon>Phallomycetidae</taxon>
        <taxon>Phallales</taxon>
        <taxon>Clathraceae</taxon>
        <taxon>Clathrus</taxon>
    </lineage>
</organism>
<dbReference type="PRINTS" id="PR00463">
    <property type="entry name" value="EP450I"/>
</dbReference>
<keyword evidence="11" id="KW-1133">Transmembrane helix</keyword>
<accession>A0AAV5APV1</accession>
<dbReference type="GO" id="GO:0016705">
    <property type="term" value="F:oxidoreductase activity, acting on paired donors, with incorporation or reduction of molecular oxygen"/>
    <property type="evidence" value="ECO:0007669"/>
    <property type="project" value="InterPro"/>
</dbReference>
<dbReference type="Gene3D" id="1.10.630.10">
    <property type="entry name" value="Cytochrome P450"/>
    <property type="match status" value="1"/>
</dbReference>
<proteinExistence type="inferred from homology"/>
<evidence type="ECO:0000313" key="13">
    <source>
        <dbReference type="Proteomes" id="UP001050691"/>
    </source>
</evidence>
<evidence type="ECO:0000256" key="5">
    <source>
        <dbReference type="ARBA" id="ARBA00022723"/>
    </source>
</evidence>
<keyword evidence="13" id="KW-1185">Reference proteome</keyword>
<dbReference type="GO" id="GO:0020037">
    <property type="term" value="F:heme binding"/>
    <property type="evidence" value="ECO:0007669"/>
    <property type="project" value="InterPro"/>
</dbReference>
<dbReference type="SUPFAM" id="SSF48264">
    <property type="entry name" value="Cytochrome P450"/>
    <property type="match status" value="1"/>
</dbReference>
<dbReference type="GO" id="GO:0005506">
    <property type="term" value="F:iron ion binding"/>
    <property type="evidence" value="ECO:0007669"/>
    <property type="project" value="InterPro"/>
</dbReference>
<evidence type="ECO:0000256" key="4">
    <source>
        <dbReference type="ARBA" id="ARBA00022617"/>
    </source>
</evidence>
<evidence type="ECO:0000256" key="9">
    <source>
        <dbReference type="PIRSR" id="PIRSR602401-1"/>
    </source>
</evidence>
<evidence type="ECO:0000256" key="7">
    <source>
        <dbReference type="ARBA" id="ARBA00023004"/>
    </source>
</evidence>
<evidence type="ECO:0000256" key="8">
    <source>
        <dbReference type="ARBA" id="ARBA00023033"/>
    </source>
</evidence>
<dbReference type="InterPro" id="IPR001128">
    <property type="entry name" value="Cyt_P450"/>
</dbReference>
<evidence type="ECO:0000256" key="2">
    <source>
        <dbReference type="ARBA" id="ARBA00005179"/>
    </source>
</evidence>
<evidence type="ECO:0000256" key="1">
    <source>
        <dbReference type="ARBA" id="ARBA00001971"/>
    </source>
</evidence>
<dbReference type="InterPro" id="IPR036396">
    <property type="entry name" value="Cyt_P450_sf"/>
</dbReference>
<comment type="caution">
    <text evidence="12">The sequence shown here is derived from an EMBL/GenBank/DDBJ whole genome shotgun (WGS) entry which is preliminary data.</text>
</comment>
<dbReference type="InterPro" id="IPR050121">
    <property type="entry name" value="Cytochrome_P450_monoxygenase"/>
</dbReference>
<dbReference type="PANTHER" id="PTHR24305:SF166">
    <property type="entry name" value="CYTOCHROME P450 12A4, MITOCHONDRIAL-RELATED"/>
    <property type="match status" value="1"/>
</dbReference>
<dbReference type="PANTHER" id="PTHR24305">
    <property type="entry name" value="CYTOCHROME P450"/>
    <property type="match status" value="1"/>
</dbReference>
<keyword evidence="11" id="KW-0472">Membrane</keyword>
<keyword evidence="11" id="KW-0812">Transmembrane</keyword>
<gene>
    <name evidence="12" type="ORF">Clacol_009343</name>
</gene>
<dbReference type="InterPro" id="IPR002401">
    <property type="entry name" value="Cyt_P450_E_grp-I"/>
</dbReference>
<evidence type="ECO:0000256" key="6">
    <source>
        <dbReference type="ARBA" id="ARBA00023002"/>
    </source>
</evidence>
<comment type="pathway">
    <text evidence="2">Secondary metabolite biosynthesis.</text>
</comment>
<dbReference type="PROSITE" id="PS00086">
    <property type="entry name" value="CYTOCHROME_P450"/>
    <property type="match status" value="1"/>
</dbReference>
<dbReference type="InterPro" id="IPR017972">
    <property type="entry name" value="Cyt_P450_CS"/>
</dbReference>
<reference evidence="12" key="1">
    <citation type="submission" date="2021-10" db="EMBL/GenBank/DDBJ databases">
        <title>De novo Genome Assembly of Clathrus columnatus (Basidiomycota, Fungi) Using Illumina and Nanopore Sequence Data.</title>
        <authorList>
            <person name="Ogiso-Tanaka E."/>
            <person name="Itagaki H."/>
            <person name="Hosoya T."/>
            <person name="Hosaka K."/>
        </authorList>
    </citation>
    <scope>NUCLEOTIDE SEQUENCE</scope>
    <source>
        <strain evidence="12">MO-923</strain>
    </source>
</reference>
<keyword evidence="4 9" id="KW-0349">Heme</keyword>
<name>A0AAV5APV1_9AGAM</name>
<protein>
    <recommendedName>
        <fullName evidence="14">Cytochrome P450</fullName>
    </recommendedName>
</protein>
<keyword evidence="6 10" id="KW-0560">Oxidoreductase</keyword>
<keyword evidence="7 9" id="KW-0408">Iron</keyword>
<evidence type="ECO:0000256" key="3">
    <source>
        <dbReference type="ARBA" id="ARBA00010617"/>
    </source>
</evidence>
<comment type="cofactor">
    <cofactor evidence="1 9">
        <name>heme</name>
        <dbReference type="ChEBI" id="CHEBI:30413"/>
    </cofactor>
</comment>
<feature type="binding site" description="axial binding residue" evidence="9">
    <location>
        <position position="387"/>
    </location>
    <ligand>
        <name>heme</name>
        <dbReference type="ChEBI" id="CHEBI:30413"/>
    </ligand>
    <ligandPart>
        <name>Fe</name>
        <dbReference type="ChEBI" id="CHEBI:18248"/>
    </ligandPart>
</feature>
<evidence type="ECO:0000256" key="11">
    <source>
        <dbReference type="SAM" id="Phobius"/>
    </source>
</evidence>
<dbReference type="PRINTS" id="PR00385">
    <property type="entry name" value="P450"/>
</dbReference>
<keyword evidence="8 10" id="KW-0503">Monooxygenase</keyword>
<sequence length="453" mass="51606">MTWIQVCPKVRAMFVIANPNAAKEVVSNRARFPKPTATYAALQYFGSNILTTEGEEWKHQRKLTAPTFSEKNNRLVWEETIRVIEDMFSCWGVNNQEVPVNHCLDITLPITLTVISGAGFGRRIPWSEDTIVPPGHKMSFKTALHTASVWMIFIVVLPKWVFWLSKKLRNAYLAKDELVSYMQEIIEQRRANLDEERYDLFNALLKVNESSTKEEGRLGEDELFGNIFIFLLAGHETTAHTMCFILGILAIEQEEQEKLFQHILSILGDRYIPNYEEFNTLSYVMAVINETLRLFPSVTILPKVAAEDTTLPVTLPDGRVESVFIQGGTEVFINITGLHYNPFRVSAYSSMRLAKYWDDPNAFNPSRFLGNHNRDAFMPFSAGARACIGRGFGETEMVAALTMIIRKYKVEVKNPEAYVGMNKFEQREKLLANRAGLTVTPLSVPLVFKKRNS</sequence>
<dbReference type="GO" id="GO:0004497">
    <property type="term" value="F:monooxygenase activity"/>
    <property type="evidence" value="ECO:0007669"/>
    <property type="project" value="UniProtKB-KW"/>
</dbReference>
<feature type="transmembrane region" description="Helical" evidence="11">
    <location>
        <begin position="143"/>
        <end position="163"/>
    </location>
</feature>